<evidence type="ECO:0000256" key="9">
    <source>
        <dbReference type="ARBA" id="ARBA00023012"/>
    </source>
</evidence>
<feature type="domain" description="Histidine kinase" evidence="12">
    <location>
        <begin position="285"/>
        <end position="541"/>
    </location>
</feature>
<feature type="region of interest" description="Disordered" evidence="10">
    <location>
        <begin position="444"/>
        <end position="464"/>
    </location>
</feature>
<dbReference type="OrthoDB" id="9786919at2"/>
<evidence type="ECO:0000256" key="7">
    <source>
        <dbReference type="ARBA" id="ARBA00022777"/>
    </source>
</evidence>
<keyword evidence="9" id="KW-0902">Two-component regulatory system</keyword>
<dbReference type="PROSITE" id="PS50885">
    <property type="entry name" value="HAMP"/>
    <property type="match status" value="1"/>
</dbReference>
<organism evidence="14 15">
    <name type="scientific">Pseudoclavibacter caeni</name>
    <dbReference type="NCBI Taxonomy" id="908846"/>
    <lineage>
        <taxon>Bacteria</taxon>
        <taxon>Bacillati</taxon>
        <taxon>Actinomycetota</taxon>
        <taxon>Actinomycetes</taxon>
        <taxon>Micrococcales</taxon>
        <taxon>Microbacteriaceae</taxon>
        <taxon>Pseudoclavibacter</taxon>
    </lineage>
</organism>
<keyword evidence="5" id="KW-0808">Transferase</keyword>
<dbReference type="InterPro" id="IPR005467">
    <property type="entry name" value="His_kinase_dom"/>
</dbReference>
<reference evidence="14 15" key="1">
    <citation type="submission" date="2019-09" db="EMBL/GenBank/DDBJ databases">
        <title>Phylogeny of genus Pseudoclavibacter and closely related genus.</title>
        <authorList>
            <person name="Li Y."/>
        </authorList>
    </citation>
    <scope>NUCLEOTIDE SEQUENCE [LARGE SCALE GENOMIC DNA]</scope>
    <source>
        <strain evidence="14 15">JCM 16921</strain>
    </source>
</reference>
<keyword evidence="6 11" id="KW-0812">Transmembrane</keyword>
<dbReference type="InterPro" id="IPR003660">
    <property type="entry name" value="HAMP_dom"/>
</dbReference>
<evidence type="ECO:0000313" key="14">
    <source>
        <dbReference type="EMBL" id="KAB1631919.1"/>
    </source>
</evidence>
<keyword evidence="15" id="KW-1185">Reference proteome</keyword>
<dbReference type="SMART" id="SM00387">
    <property type="entry name" value="HATPase_c"/>
    <property type="match status" value="1"/>
</dbReference>
<dbReference type="Pfam" id="PF00672">
    <property type="entry name" value="HAMP"/>
    <property type="match status" value="1"/>
</dbReference>
<comment type="caution">
    <text evidence="14">The sequence shown here is derived from an EMBL/GenBank/DDBJ whole genome shotgun (WGS) entry which is preliminary data.</text>
</comment>
<comment type="catalytic activity">
    <reaction evidence="1">
        <text>ATP + protein L-histidine = ADP + protein N-phospho-L-histidine.</text>
        <dbReference type="EC" id="2.7.13.3"/>
    </reaction>
</comment>
<dbReference type="Gene3D" id="3.30.565.10">
    <property type="entry name" value="Histidine kinase-like ATPase, C-terminal domain"/>
    <property type="match status" value="1"/>
</dbReference>
<feature type="transmembrane region" description="Helical" evidence="11">
    <location>
        <begin position="21"/>
        <end position="46"/>
    </location>
</feature>
<evidence type="ECO:0000256" key="8">
    <source>
        <dbReference type="ARBA" id="ARBA00022989"/>
    </source>
</evidence>
<evidence type="ECO:0000256" key="5">
    <source>
        <dbReference type="ARBA" id="ARBA00022679"/>
    </source>
</evidence>
<keyword evidence="8 11" id="KW-1133">Transmembrane helix</keyword>
<comment type="subcellular location">
    <subcellularLocation>
        <location evidence="2">Cell membrane</location>
    </subcellularLocation>
</comment>
<dbReference type="PANTHER" id="PTHR43547:SF2">
    <property type="entry name" value="HYBRID SIGNAL TRANSDUCTION HISTIDINE KINASE C"/>
    <property type="match status" value="1"/>
</dbReference>
<keyword evidence="4" id="KW-0597">Phosphoprotein</keyword>
<evidence type="ECO:0000259" key="13">
    <source>
        <dbReference type="PROSITE" id="PS50885"/>
    </source>
</evidence>
<dbReference type="Gene3D" id="1.10.287.130">
    <property type="match status" value="1"/>
</dbReference>
<dbReference type="Proteomes" id="UP000481339">
    <property type="component" value="Unassembled WGS sequence"/>
</dbReference>
<dbReference type="FunFam" id="1.10.287.130:FF:000010">
    <property type="entry name" value="Two-component sensor histidine kinase"/>
    <property type="match status" value="1"/>
</dbReference>
<dbReference type="EC" id="2.7.13.3" evidence="3"/>
<dbReference type="SMART" id="SM00388">
    <property type="entry name" value="HisKA"/>
    <property type="match status" value="1"/>
</dbReference>
<gene>
    <name evidence="14" type="ORF">F8O02_06230</name>
</gene>
<evidence type="ECO:0000256" key="6">
    <source>
        <dbReference type="ARBA" id="ARBA00022692"/>
    </source>
</evidence>
<dbReference type="SUPFAM" id="SSF47384">
    <property type="entry name" value="Homodimeric domain of signal transducing histidine kinase"/>
    <property type="match status" value="1"/>
</dbReference>
<dbReference type="InterPro" id="IPR004358">
    <property type="entry name" value="Sig_transdc_His_kin-like_C"/>
</dbReference>
<dbReference type="PANTHER" id="PTHR43547">
    <property type="entry name" value="TWO-COMPONENT HISTIDINE KINASE"/>
    <property type="match status" value="1"/>
</dbReference>
<evidence type="ECO:0000256" key="4">
    <source>
        <dbReference type="ARBA" id="ARBA00022553"/>
    </source>
</evidence>
<evidence type="ECO:0000313" key="15">
    <source>
        <dbReference type="Proteomes" id="UP000481339"/>
    </source>
</evidence>
<dbReference type="Gene3D" id="6.10.340.10">
    <property type="match status" value="1"/>
</dbReference>
<evidence type="ECO:0000256" key="2">
    <source>
        <dbReference type="ARBA" id="ARBA00004236"/>
    </source>
</evidence>
<sequence>MRRLPRVPALDGVMRWLRRSLVARAMVLSLVLSTVTSVIVFGLVSLRISSELFRSRSDTVVGLSSTAIEQIRSMGLASTAPDEQGLQTLKASMLRSAESLSGSQQVALLHTEGENAVISSPDLISASLDVQSIPQQLRDQVAAAPEAVFWQSVRGGDGQPAVIVGGVFTMPLSGQQEIYIEHTLAPEQHTLEFVQWMLALAAGLLVLSSVGITVLSATAILRPIRRTVAVSTRLAEGDLGQRLPTTGADEAVRLGRSFNRMADSLERQITELRRLSTLQRRFVSDVSHELRTPITTIRLAAEVVNGQRDELAEPGRRSAEILLGQVERFERLLADLLETSRIDAGAVTLSLTCVDLVALVRQVALDCEPIARERRAPITVTADPAVIDVQVDTGRITRAVRNLLSNALEHGAGHPIAVRVDTVAAGDVGARPAGELLAPAAADPGGAAADVSAEPGGDAGGGGRLARIRVTDAGPGIAPEDLGHVFDRFWRADASRQRTLGGTGLGLSITREDVRLHGGTVIAASRQGHGATFTILLPLDAAGAAADPLAEPIEGRRR</sequence>
<keyword evidence="7" id="KW-0418">Kinase</keyword>
<dbReference type="RefSeq" id="WP_158036388.1">
    <property type="nucleotide sequence ID" value="NZ_BAAAZV010000020.1"/>
</dbReference>
<evidence type="ECO:0000259" key="12">
    <source>
        <dbReference type="PROSITE" id="PS50109"/>
    </source>
</evidence>
<dbReference type="Pfam" id="PF00512">
    <property type="entry name" value="HisKA"/>
    <property type="match status" value="1"/>
</dbReference>
<dbReference type="InterPro" id="IPR036890">
    <property type="entry name" value="HATPase_C_sf"/>
</dbReference>
<proteinExistence type="predicted"/>
<dbReference type="CDD" id="cd00082">
    <property type="entry name" value="HisKA"/>
    <property type="match status" value="1"/>
</dbReference>
<dbReference type="Pfam" id="PF02518">
    <property type="entry name" value="HATPase_c"/>
    <property type="match status" value="1"/>
</dbReference>
<dbReference type="PRINTS" id="PR00344">
    <property type="entry name" value="BCTRLSENSOR"/>
</dbReference>
<evidence type="ECO:0000256" key="1">
    <source>
        <dbReference type="ARBA" id="ARBA00000085"/>
    </source>
</evidence>
<keyword evidence="11" id="KW-0472">Membrane</keyword>
<dbReference type="GO" id="GO:0005886">
    <property type="term" value="C:plasma membrane"/>
    <property type="evidence" value="ECO:0007669"/>
    <property type="project" value="UniProtKB-SubCell"/>
</dbReference>
<accession>A0A7C8FUE8</accession>
<dbReference type="InterPro" id="IPR036097">
    <property type="entry name" value="HisK_dim/P_sf"/>
</dbReference>
<name>A0A7C8FUE8_9MICO</name>
<evidence type="ECO:0000256" key="10">
    <source>
        <dbReference type="SAM" id="MobiDB-lite"/>
    </source>
</evidence>
<dbReference type="GO" id="GO:0000155">
    <property type="term" value="F:phosphorelay sensor kinase activity"/>
    <property type="evidence" value="ECO:0007669"/>
    <property type="project" value="InterPro"/>
</dbReference>
<dbReference type="AlphaFoldDB" id="A0A7C8FUE8"/>
<dbReference type="EMBL" id="WBKA01000004">
    <property type="protein sequence ID" value="KAB1631919.1"/>
    <property type="molecule type" value="Genomic_DNA"/>
</dbReference>
<dbReference type="InterPro" id="IPR003594">
    <property type="entry name" value="HATPase_dom"/>
</dbReference>
<dbReference type="SUPFAM" id="SSF55874">
    <property type="entry name" value="ATPase domain of HSP90 chaperone/DNA topoisomerase II/histidine kinase"/>
    <property type="match status" value="1"/>
</dbReference>
<evidence type="ECO:0000256" key="11">
    <source>
        <dbReference type="SAM" id="Phobius"/>
    </source>
</evidence>
<dbReference type="InterPro" id="IPR003661">
    <property type="entry name" value="HisK_dim/P_dom"/>
</dbReference>
<dbReference type="SMART" id="SM00304">
    <property type="entry name" value="HAMP"/>
    <property type="match status" value="1"/>
</dbReference>
<dbReference type="SUPFAM" id="SSF158472">
    <property type="entry name" value="HAMP domain-like"/>
    <property type="match status" value="1"/>
</dbReference>
<dbReference type="CDD" id="cd00075">
    <property type="entry name" value="HATPase"/>
    <property type="match status" value="1"/>
</dbReference>
<dbReference type="PROSITE" id="PS50109">
    <property type="entry name" value="HIS_KIN"/>
    <property type="match status" value="1"/>
</dbReference>
<feature type="domain" description="HAMP" evidence="13">
    <location>
        <begin position="218"/>
        <end position="270"/>
    </location>
</feature>
<dbReference type="CDD" id="cd06225">
    <property type="entry name" value="HAMP"/>
    <property type="match status" value="1"/>
</dbReference>
<protein>
    <recommendedName>
        <fullName evidence="3">histidine kinase</fullName>
        <ecNumber evidence="3">2.7.13.3</ecNumber>
    </recommendedName>
</protein>
<evidence type="ECO:0000256" key="3">
    <source>
        <dbReference type="ARBA" id="ARBA00012438"/>
    </source>
</evidence>